<organism evidence="4">
    <name type="scientific">Cladocopium goreaui</name>
    <dbReference type="NCBI Taxonomy" id="2562237"/>
    <lineage>
        <taxon>Eukaryota</taxon>
        <taxon>Sar</taxon>
        <taxon>Alveolata</taxon>
        <taxon>Dinophyceae</taxon>
        <taxon>Suessiales</taxon>
        <taxon>Symbiodiniaceae</taxon>
        <taxon>Cladocopium</taxon>
    </lineage>
</organism>
<evidence type="ECO:0000259" key="3">
    <source>
        <dbReference type="SMART" id="SM00223"/>
    </source>
</evidence>
<evidence type="ECO:0000313" key="6">
    <source>
        <dbReference type="Proteomes" id="UP001152797"/>
    </source>
</evidence>
<reference evidence="4" key="1">
    <citation type="submission" date="2022-10" db="EMBL/GenBank/DDBJ databases">
        <authorList>
            <person name="Chen Y."/>
            <person name="Dougan E. K."/>
            <person name="Chan C."/>
            <person name="Rhodes N."/>
            <person name="Thang M."/>
        </authorList>
    </citation>
    <scope>NUCLEOTIDE SEQUENCE</scope>
</reference>
<name>A0A9P1DWB0_9DINO</name>
<comment type="caution">
    <text evidence="4">The sequence shown here is derived from an EMBL/GenBank/DDBJ whole genome shotgun (WGS) entry which is preliminary data.</text>
</comment>
<gene>
    <name evidence="4" type="ORF">C1SCF055_LOCUS41887</name>
</gene>
<dbReference type="OrthoDB" id="439420at2759"/>
<evidence type="ECO:0000313" key="4">
    <source>
        <dbReference type="EMBL" id="CAI4017228.1"/>
    </source>
</evidence>
<dbReference type="EMBL" id="CAMXCT020006623">
    <property type="protein sequence ID" value="CAL1170603.1"/>
    <property type="molecule type" value="Genomic_DNA"/>
</dbReference>
<sequence length="758" mass="82746">MTVVDWMLDWWLASIEVQVDLRTFVDDWGVLFREQNAFGRVWAAMEDFTGQKDLAIDMTKTRLWSTDAEARKAFRQSQVCVTLAARNLGAHQNFSRHSQRRAPEALDAYASGVGFQTLRDVRELGCPDQVESMLGLFATSSDKLPSNGPTAILVTRLQRIGWAIGGQGLVQDRLGTISLLGIAWDELVLRFKLSWGHVLAHELAYRSTFSGLDGVDLPELHLTLKKFSPADQIYLRCHLHGTLFTPNGKAKFIGPGFVPTSLRAVLTFALNSLQLFLFCQRAWSIMGGRWCCLSGRCWQEAKLRFAAWAITAVPGGAGTFDTQLLMGGHVSGLCQSPYREVNSSDACGDLVNQTWSPCQAPWCDCQGVVRGLGRLLQGRPLRRNAPHSDLWKRVQLAVVDNEALISIQKVVSHGSMKCATNPLEDWVYWHNNLADQAAASINLRRPNEFWVAWGAKQHALNFHRKLHAAIQLVLLETSRIAVQAQQLPKPEPVVDLQPDPVLQVPAAWSIPSKLVKRQANSTSDLDAIRAAKTGCPGIFAASKRIEWDPLDGNRNSFDKGTSQLYSSGTVPSCAIAGQGYDDPVVTTANGGLGVTDASACQALCAARHLCSVFTYYSADGGCWLQGSGLKPKPMPGAIAGPRSCEEFSEASDKASWAEEAVAAENAAAEASAGTVGSAVVADVSTLAPTVPEALTTPMPSRFIKAGEALYYAEGMHPRRVHLVRFLSCGGCESACDHYIHAPWSPWSDSDSFWVGRVR</sequence>
<evidence type="ECO:0000256" key="1">
    <source>
        <dbReference type="ARBA" id="ARBA00022737"/>
    </source>
</evidence>
<keyword evidence="6" id="KW-1185">Reference proteome</keyword>
<dbReference type="InterPro" id="IPR003609">
    <property type="entry name" value="Pan_app"/>
</dbReference>
<keyword evidence="1" id="KW-0677">Repeat</keyword>
<dbReference type="AlphaFoldDB" id="A0A9P1DWB0"/>
<protein>
    <recommendedName>
        <fullName evidence="3">Apple domain-containing protein</fullName>
    </recommendedName>
</protein>
<dbReference type="SMART" id="SM00223">
    <property type="entry name" value="APPLE"/>
    <property type="match status" value="1"/>
</dbReference>
<proteinExistence type="predicted"/>
<evidence type="ECO:0000313" key="5">
    <source>
        <dbReference type="EMBL" id="CAL4804540.1"/>
    </source>
</evidence>
<accession>A0A9P1DWB0</accession>
<dbReference type="InterPro" id="IPR000177">
    <property type="entry name" value="Apple"/>
</dbReference>
<dbReference type="EMBL" id="CAMXCT010006623">
    <property type="protein sequence ID" value="CAI4017228.1"/>
    <property type="molecule type" value="Genomic_DNA"/>
</dbReference>
<dbReference type="SUPFAM" id="SSF57414">
    <property type="entry name" value="Hairpin loop containing domain-like"/>
    <property type="match status" value="1"/>
</dbReference>
<reference evidence="5 6" key="2">
    <citation type="submission" date="2024-05" db="EMBL/GenBank/DDBJ databases">
        <authorList>
            <person name="Chen Y."/>
            <person name="Shah S."/>
            <person name="Dougan E. K."/>
            <person name="Thang M."/>
            <person name="Chan C."/>
        </authorList>
    </citation>
    <scope>NUCLEOTIDE SEQUENCE [LARGE SCALE GENOMIC DNA]</scope>
</reference>
<dbReference type="Gene3D" id="3.50.4.10">
    <property type="entry name" value="Hepatocyte Growth Factor"/>
    <property type="match status" value="1"/>
</dbReference>
<dbReference type="GO" id="GO:0006508">
    <property type="term" value="P:proteolysis"/>
    <property type="evidence" value="ECO:0007669"/>
    <property type="project" value="InterPro"/>
</dbReference>
<dbReference type="Pfam" id="PF00024">
    <property type="entry name" value="PAN_1"/>
    <property type="match status" value="1"/>
</dbReference>
<dbReference type="EMBL" id="CAMXCT030006623">
    <property type="protein sequence ID" value="CAL4804540.1"/>
    <property type="molecule type" value="Genomic_DNA"/>
</dbReference>
<feature type="domain" description="Apple" evidence="3">
    <location>
        <begin position="573"/>
        <end position="644"/>
    </location>
</feature>
<dbReference type="Proteomes" id="UP001152797">
    <property type="component" value="Unassembled WGS sequence"/>
</dbReference>
<dbReference type="GO" id="GO:0005576">
    <property type="term" value="C:extracellular region"/>
    <property type="evidence" value="ECO:0007669"/>
    <property type="project" value="InterPro"/>
</dbReference>
<dbReference type="CDD" id="cd01100">
    <property type="entry name" value="APPLE_Factor_XI_like"/>
    <property type="match status" value="1"/>
</dbReference>
<evidence type="ECO:0000256" key="2">
    <source>
        <dbReference type="ARBA" id="ARBA00023157"/>
    </source>
</evidence>
<keyword evidence="2" id="KW-1015">Disulfide bond</keyword>